<proteinExistence type="predicted"/>
<reference evidence="1" key="1">
    <citation type="submission" date="2017-05" db="UniProtKB">
        <authorList>
            <consortium name="EnsemblMetazoa"/>
        </authorList>
    </citation>
    <scope>IDENTIFICATION</scope>
</reference>
<organism evidence="1">
    <name type="scientific">Amphimedon queenslandica</name>
    <name type="common">Sponge</name>
    <dbReference type="NCBI Taxonomy" id="400682"/>
    <lineage>
        <taxon>Eukaryota</taxon>
        <taxon>Metazoa</taxon>
        <taxon>Porifera</taxon>
        <taxon>Demospongiae</taxon>
        <taxon>Heteroscleromorpha</taxon>
        <taxon>Haplosclerida</taxon>
        <taxon>Niphatidae</taxon>
        <taxon>Amphimedon</taxon>
    </lineage>
</organism>
<dbReference type="InParanoid" id="A0A1X7T4P4"/>
<sequence length="74" mass="9166">MERCTDVFERREHKEAVQLLHLPRHLQDPKVLHRDEPELLYYSIRNGWLDVTRDLITKYHFDPHKCYYYSGQHE</sequence>
<protein>
    <recommendedName>
        <fullName evidence="2">SOCS box domain-containing protein</fullName>
    </recommendedName>
</protein>
<evidence type="ECO:0000313" key="1">
    <source>
        <dbReference type="EnsemblMetazoa" id="Aqu2.1.09474_001"/>
    </source>
</evidence>
<dbReference type="EnsemblMetazoa" id="Aqu2.1.09474_001">
    <property type="protein sequence ID" value="Aqu2.1.09474_001"/>
    <property type="gene ID" value="Aqu2.1.09474"/>
</dbReference>
<name>A0A1X7T4P4_AMPQE</name>
<evidence type="ECO:0008006" key="2">
    <source>
        <dbReference type="Google" id="ProtNLM"/>
    </source>
</evidence>
<accession>A0A1X7T4P4</accession>
<dbReference type="AlphaFoldDB" id="A0A1X7T4P4"/>